<evidence type="ECO:0000256" key="4">
    <source>
        <dbReference type="ARBA" id="ARBA00023163"/>
    </source>
</evidence>
<feature type="region of interest" description="Disordered" evidence="6">
    <location>
        <begin position="31"/>
        <end position="53"/>
    </location>
</feature>
<dbReference type="PANTHER" id="PTHR13935:SF106">
    <property type="entry name" value="ACHAETE-SCUTE COMPLEX PROTEIN T5-RELATED"/>
    <property type="match status" value="1"/>
</dbReference>
<keyword evidence="4" id="KW-0804">Transcription</keyword>
<evidence type="ECO:0000256" key="6">
    <source>
        <dbReference type="SAM" id="MobiDB-lite"/>
    </source>
</evidence>
<keyword evidence="3" id="KW-0238">DNA-binding</keyword>
<keyword evidence="5" id="KW-0539">Nucleus</keyword>
<accession>A0ABD2XUX8</accession>
<proteinExistence type="predicted"/>
<keyword evidence="9" id="KW-1185">Reference proteome</keyword>
<dbReference type="GO" id="GO:0003677">
    <property type="term" value="F:DNA binding"/>
    <property type="evidence" value="ECO:0007669"/>
    <property type="project" value="UniProtKB-KW"/>
</dbReference>
<dbReference type="AlphaFoldDB" id="A0ABD2XUX8"/>
<evidence type="ECO:0000313" key="9">
    <source>
        <dbReference type="Proteomes" id="UP001630127"/>
    </source>
</evidence>
<gene>
    <name evidence="8" type="ORF">ACH5RR_041475</name>
</gene>
<dbReference type="InterPro" id="IPR015660">
    <property type="entry name" value="MASH1/Ascl1a-like"/>
</dbReference>
<dbReference type="Gene3D" id="4.10.280.10">
    <property type="entry name" value="Helix-loop-helix DNA-binding domain"/>
    <property type="match status" value="1"/>
</dbReference>
<dbReference type="PANTHER" id="PTHR13935">
    <property type="entry name" value="ACHAETE-SCUTE TRANSCRIPTION FACTOR-RELATED"/>
    <property type="match status" value="1"/>
</dbReference>
<dbReference type="InterPro" id="IPR036638">
    <property type="entry name" value="HLH_DNA-bd_sf"/>
</dbReference>
<dbReference type="Pfam" id="PF00010">
    <property type="entry name" value="HLH"/>
    <property type="match status" value="1"/>
</dbReference>
<evidence type="ECO:0000256" key="2">
    <source>
        <dbReference type="ARBA" id="ARBA00023015"/>
    </source>
</evidence>
<dbReference type="InterPro" id="IPR011598">
    <property type="entry name" value="bHLH_dom"/>
</dbReference>
<reference evidence="8 9" key="1">
    <citation type="submission" date="2024-11" db="EMBL/GenBank/DDBJ databases">
        <title>A near-complete genome assembly of Cinchona calisaya.</title>
        <authorList>
            <person name="Lian D.C."/>
            <person name="Zhao X.W."/>
            <person name="Wei L."/>
        </authorList>
    </citation>
    <scope>NUCLEOTIDE SEQUENCE [LARGE SCALE GENOMIC DNA]</scope>
    <source>
        <tissue evidence="8">Nenye</tissue>
    </source>
</reference>
<sequence length="240" mass="27120">MFSVEYDEQLFQLLSIPLDQQQQTVPTNGLEITAMPNNADSPKPKSSKKRKPSIVFSENIQENGIPCEHRKRIIHRDVERQRRQEMASLYQSLKSLVPKEFLQGKRSISDHMHDTVNYISHLNKKVDELMSKRNELQELMKLGCNLGNLSEFSLSHNKTDITFKSSTSGMQLIVKTALNGGLPLSKFLSVLIGEGLAIISCVSTKVNGGQLHVIESEVDEGRSVDQTELQKKLRDLVYNL</sequence>
<dbReference type="Proteomes" id="UP001630127">
    <property type="component" value="Unassembled WGS sequence"/>
</dbReference>
<keyword evidence="2" id="KW-0805">Transcription regulation</keyword>
<dbReference type="EMBL" id="JBJUIK010000017">
    <property type="protein sequence ID" value="KAL3498743.1"/>
    <property type="molecule type" value="Genomic_DNA"/>
</dbReference>
<dbReference type="GO" id="GO:0005634">
    <property type="term" value="C:nucleus"/>
    <property type="evidence" value="ECO:0007669"/>
    <property type="project" value="UniProtKB-SubCell"/>
</dbReference>
<evidence type="ECO:0000256" key="5">
    <source>
        <dbReference type="ARBA" id="ARBA00023242"/>
    </source>
</evidence>
<evidence type="ECO:0000256" key="1">
    <source>
        <dbReference type="ARBA" id="ARBA00004123"/>
    </source>
</evidence>
<dbReference type="PROSITE" id="PS50888">
    <property type="entry name" value="BHLH"/>
    <property type="match status" value="1"/>
</dbReference>
<organism evidence="8 9">
    <name type="scientific">Cinchona calisaya</name>
    <dbReference type="NCBI Taxonomy" id="153742"/>
    <lineage>
        <taxon>Eukaryota</taxon>
        <taxon>Viridiplantae</taxon>
        <taxon>Streptophyta</taxon>
        <taxon>Embryophyta</taxon>
        <taxon>Tracheophyta</taxon>
        <taxon>Spermatophyta</taxon>
        <taxon>Magnoliopsida</taxon>
        <taxon>eudicotyledons</taxon>
        <taxon>Gunneridae</taxon>
        <taxon>Pentapetalae</taxon>
        <taxon>asterids</taxon>
        <taxon>lamiids</taxon>
        <taxon>Gentianales</taxon>
        <taxon>Rubiaceae</taxon>
        <taxon>Cinchonoideae</taxon>
        <taxon>Cinchoneae</taxon>
        <taxon>Cinchona</taxon>
    </lineage>
</organism>
<evidence type="ECO:0000256" key="3">
    <source>
        <dbReference type="ARBA" id="ARBA00023125"/>
    </source>
</evidence>
<evidence type="ECO:0000313" key="8">
    <source>
        <dbReference type="EMBL" id="KAL3498743.1"/>
    </source>
</evidence>
<name>A0ABD2XUX8_9GENT</name>
<dbReference type="CDD" id="cd18914">
    <property type="entry name" value="bHLH_AtORG2_like"/>
    <property type="match status" value="1"/>
</dbReference>
<dbReference type="SUPFAM" id="SSF47459">
    <property type="entry name" value="HLH, helix-loop-helix DNA-binding domain"/>
    <property type="match status" value="1"/>
</dbReference>
<comment type="caution">
    <text evidence="8">The sequence shown here is derived from an EMBL/GenBank/DDBJ whole genome shotgun (WGS) entry which is preliminary data.</text>
</comment>
<dbReference type="SMART" id="SM00353">
    <property type="entry name" value="HLH"/>
    <property type="match status" value="1"/>
</dbReference>
<protein>
    <recommendedName>
        <fullName evidence="7">BHLH domain-containing protein</fullName>
    </recommendedName>
</protein>
<feature type="domain" description="BHLH" evidence="7">
    <location>
        <begin position="70"/>
        <end position="122"/>
    </location>
</feature>
<comment type="subcellular location">
    <subcellularLocation>
        <location evidence="1">Nucleus</location>
    </subcellularLocation>
</comment>
<dbReference type="GO" id="GO:0006355">
    <property type="term" value="P:regulation of DNA-templated transcription"/>
    <property type="evidence" value="ECO:0007669"/>
    <property type="project" value="UniProtKB-ARBA"/>
</dbReference>
<evidence type="ECO:0000259" key="7">
    <source>
        <dbReference type="PROSITE" id="PS50888"/>
    </source>
</evidence>